<protein>
    <recommendedName>
        <fullName evidence="4">Methyl-accepting chemotaxis protein</fullName>
    </recommendedName>
</protein>
<dbReference type="CDD" id="cd18773">
    <property type="entry name" value="PDC1_HK_sensor"/>
    <property type="match status" value="1"/>
</dbReference>
<dbReference type="EMBL" id="BQXS01003221">
    <property type="protein sequence ID" value="GKT33860.1"/>
    <property type="molecule type" value="Genomic_DNA"/>
</dbReference>
<feature type="non-terminal residue" evidence="2">
    <location>
        <position position="1"/>
    </location>
</feature>
<accession>A0ABQ5KMZ7</accession>
<feature type="non-terminal residue" evidence="2">
    <location>
        <position position="223"/>
    </location>
</feature>
<feature type="transmembrane region" description="Helical" evidence="1">
    <location>
        <begin position="155"/>
        <end position="175"/>
    </location>
</feature>
<name>A0ABQ5KMZ7_9EUKA</name>
<comment type="caution">
    <text evidence="2">The sequence shown here is derived from an EMBL/GenBank/DDBJ whole genome shotgun (WGS) entry which is preliminary data.</text>
</comment>
<evidence type="ECO:0000256" key="1">
    <source>
        <dbReference type="SAM" id="Phobius"/>
    </source>
</evidence>
<sequence>GVSIYTYPEGSGQVGFDYSTTDFFKAIHDGEDRFWTGTYVDNKSGLVSIDYAIPIQDYILVGTIRLESLRTVLESIIDDKNVIIGITDSTGVYIVHTDYANVEQRITDPYVNQKHLNYDLVTINNMEYYGTNLESKYQGWDIVLYEHVSKQQDKVVRFMILLSVMIVVSTTFVILTAKRINKMIIDSLSAFVSKTKDIASGNYSSEMEKSRFKEFGEIGNNVT</sequence>
<dbReference type="Proteomes" id="UP001057375">
    <property type="component" value="Unassembled WGS sequence"/>
</dbReference>
<reference evidence="2" key="1">
    <citation type="submission" date="2022-03" db="EMBL/GenBank/DDBJ databases">
        <title>Draft genome sequence of Aduncisulcus paluster, a free-living microaerophilic Fornicata.</title>
        <authorList>
            <person name="Yuyama I."/>
            <person name="Kume K."/>
            <person name="Tamura T."/>
            <person name="Inagaki Y."/>
            <person name="Hashimoto T."/>
        </authorList>
    </citation>
    <scope>NUCLEOTIDE SEQUENCE</scope>
    <source>
        <strain evidence="2">NY0171</strain>
    </source>
</reference>
<evidence type="ECO:0000313" key="3">
    <source>
        <dbReference type="Proteomes" id="UP001057375"/>
    </source>
</evidence>
<keyword evidence="1" id="KW-1133">Transmembrane helix</keyword>
<gene>
    <name evidence="2" type="ORF">ADUPG1_002670</name>
</gene>
<organism evidence="2 3">
    <name type="scientific">Aduncisulcus paluster</name>
    <dbReference type="NCBI Taxonomy" id="2918883"/>
    <lineage>
        <taxon>Eukaryota</taxon>
        <taxon>Metamonada</taxon>
        <taxon>Carpediemonas-like organisms</taxon>
        <taxon>Aduncisulcus</taxon>
    </lineage>
</organism>
<proteinExistence type="predicted"/>
<evidence type="ECO:0000313" key="2">
    <source>
        <dbReference type="EMBL" id="GKT33860.1"/>
    </source>
</evidence>
<dbReference type="Gene3D" id="3.30.450.20">
    <property type="entry name" value="PAS domain"/>
    <property type="match status" value="2"/>
</dbReference>
<evidence type="ECO:0008006" key="4">
    <source>
        <dbReference type="Google" id="ProtNLM"/>
    </source>
</evidence>
<keyword evidence="1" id="KW-0812">Transmembrane</keyword>
<keyword evidence="1" id="KW-0472">Membrane</keyword>
<keyword evidence="3" id="KW-1185">Reference proteome</keyword>
<dbReference type="Gene3D" id="6.10.340.10">
    <property type="match status" value="1"/>
</dbReference>